<feature type="compositionally biased region" description="Acidic residues" evidence="1">
    <location>
        <begin position="7"/>
        <end position="29"/>
    </location>
</feature>
<dbReference type="Proteomes" id="UP001163046">
    <property type="component" value="Unassembled WGS sequence"/>
</dbReference>
<accession>A0A9W9Z5E0</accession>
<gene>
    <name evidence="2" type="ORF">OS493_002022</name>
</gene>
<evidence type="ECO:0000256" key="1">
    <source>
        <dbReference type="SAM" id="MobiDB-lite"/>
    </source>
</evidence>
<evidence type="ECO:0000313" key="2">
    <source>
        <dbReference type="EMBL" id="KAJ7375275.1"/>
    </source>
</evidence>
<feature type="region of interest" description="Disordered" evidence="1">
    <location>
        <begin position="1"/>
        <end position="214"/>
    </location>
</feature>
<organism evidence="2 3">
    <name type="scientific">Desmophyllum pertusum</name>
    <dbReference type="NCBI Taxonomy" id="174260"/>
    <lineage>
        <taxon>Eukaryota</taxon>
        <taxon>Metazoa</taxon>
        <taxon>Cnidaria</taxon>
        <taxon>Anthozoa</taxon>
        <taxon>Hexacorallia</taxon>
        <taxon>Scleractinia</taxon>
        <taxon>Caryophylliina</taxon>
        <taxon>Caryophylliidae</taxon>
        <taxon>Desmophyllum</taxon>
    </lineage>
</organism>
<proteinExistence type="predicted"/>
<dbReference type="AlphaFoldDB" id="A0A9W9Z5E0"/>
<keyword evidence="3" id="KW-1185">Reference proteome</keyword>
<name>A0A9W9Z5E0_9CNID</name>
<protein>
    <submittedName>
        <fullName evidence="2">Uncharacterized protein</fullName>
    </submittedName>
</protein>
<comment type="caution">
    <text evidence="2">The sequence shown here is derived from an EMBL/GenBank/DDBJ whole genome shotgun (WGS) entry which is preliminary data.</text>
</comment>
<evidence type="ECO:0000313" key="3">
    <source>
        <dbReference type="Proteomes" id="UP001163046"/>
    </source>
</evidence>
<feature type="compositionally biased region" description="Basic and acidic residues" evidence="1">
    <location>
        <begin position="121"/>
        <end position="148"/>
    </location>
</feature>
<reference evidence="2" key="1">
    <citation type="submission" date="2023-01" db="EMBL/GenBank/DDBJ databases">
        <title>Genome assembly of the deep-sea coral Lophelia pertusa.</title>
        <authorList>
            <person name="Herrera S."/>
            <person name="Cordes E."/>
        </authorList>
    </citation>
    <scope>NUCLEOTIDE SEQUENCE</scope>
    <source>
        <strain evidence="2">USNM1676648</strain>
        <tissue evidence="2">Polyp</tissue>
    </source>
</reference>
<feature type="compositionally biased region" description="Polar residues" evidence="1">
    <location>
        <begin position="152"/>
        <end position="184"/>
    </location>
</feature>
<feature type="compositionally biased region" description="Basic residues" evidence="1">
    <location>
        <begin position="36"/>
        <end position="45"/>
    </location>
</feature>
<feature type="compositionally biased region" description="Basic and acidic residues" evidence="1">
    <location>
        <begin position="73"/>
        <end position="104"/>
    </location>
</feature>
<sequence length="295" mass="33255">MSSDSSDNAEAENLSDAESDTSDFSDNGETESKTTGTKRSRKFRQMPKEYDSTDSSDQEEIAVKKRSRKRPKIKDLTDKGSEGSTSSDHEPIFDEREDSNHDETNPITTQQRRNDSIIQRRLRENNRLNRNDSCENIDDLTRDGDNDPGRSFNDSDLASGSESSDINQEISSNLSESSDTIQGNSSDLSDSQKTSSDDEEQAGYSSGDDLSEDEQPVCQGTIIKRKTFEATFLALSNKHNFSKSTRTDILKFMETFIPKPNLPSSNYMFENKLVQGHEHPLLQIRTVHQVQYQPN</sequence>
<feature type="compositionally biased region" description="Low complexity" evidence="1">
    <location>
        <begin position="185"/>
        <end position="194"/>
    </location>
</feature>
<dbReference type="EMBL" id="MU826826">
    <property type="protein sequence ID" value="KAJ7375275.1"/>
    <property type="molecule type" value="Genomic_DNA"/>
</dbReference>